<comment type="pathway">
    <text evidence="2">Amine and polyamine biosynthesis; S-adenosylmethioninamine biosynthesis; S-adenosylmethioninamine from S-adenosyl-L-methionine: step 1/1.</text>
</comment>
<evidence type="ECO:0000256" key="6">
    <source>
        <dbReference type="ARBA" id="ARBA00023115"/>
    </source>
</evidence>
<dbReference type="Gene3D" id="2.40.37.10">
    <property type="entry name" value="Lyase, Ornithine Decarboxylase, Chain A, domain 1"/>
    <property type="match status" value="1"/>
</dbReference>
<evidence type="ECO:0000256" key="4">
    <source>
        <dbReference type="ARBA" id="ARBA00022898"/>
    </source>
</evidence>
<dbReference type="EMBL" id="JASFZW010000001">
    <property type="protein sequence ID" value="KAK2080770.1"/>
    <property type="molecule type" value="Genomic_DNA"/>
</dbReference>
<comment type="cofactor">
    <cofactor evidence="1">
        <name>pyridoxal 5'-phosphate</name>
        <dbReference type="ChEBI" id="CHEBI:597326"/>
    </cofactor>
</comment>
<keyword evidence="5" id="KW-0745">Spermidine biosynthesis</keyword>
<evidence type="ECO:0000259" key="11">
    <source>
        <dbReference type="Pfam" id="PF00278"/>
    </source>
</evidence>
<accession>A0AAD9ING6</accession>
<comment type="caution">
    <text evidence="13">The sequence shown here is derived from an EMBL/GenBank/DDBJ whole genome shotgun (WGS) entry which is preliminary data.</text>
</comment>
<evidence type="ECO:0000256" key="10">
    <source>
        <dbReference type="SAM" id="MobiDB-lite"/>
    </source>
</evidence>
<comment type="similarity">
    <text evidence="3">Belongs to the eukaryotic AdoMetDC family.</text>
</comment>
<keyword evidence="6" id="KW-0620">Polyamine biosynthesis</keyword>
<dbReference type="InterPro" id="IPR029066">
    <property type="entry name" value="PLP-binding_barrel"/>
</dbReference>
<dbReference type="InterPro" id="IPR022643">
    <property type="entry name" value="De-COase2_C"/>
</dbReference>
<evidence type="ECO:0000256" key="1">
    <source>
        <dbReference type="ARBA" id="ARBA00001933"/>
    </source>
</evidence>
<reference evidence="13" key="1">
    <citation type="submission" date="2021-01" db="EMBL/GenBank/DDBJ databases">
        <authorList>
            <person name="Eckstrom K.M.E."/>
        </authorList>
    </citation>
    <scope>NUCLEOTIDE SEQUENCE</scope>
    <source>
        <strain evidence="13">UVCC 0001</strain>
    </source>
</reference>
<dbReference type="InterPro" id="IPR022644">
    <property type="entry name" value="De-COase2_N"/>
</dbReference>
<gene>
    <name evidence="13" type="ORF">QBZ16_000624</name>
</gene>
<dbReference type="InterPro" id="IPR016067">
    <property type="entry name" value="S-AdoMet_deCO2ase_core"/>
</dbReference>
<dbReference type="GO" id="GO:0004014">
    <property type="term" value="F:adenosylmethionine decarboxylase activity"/>
    <property type="evidence" value="ECO:0007669"/>
    <property type="project" value="UniProtKB-EC"/>
</dbReference>
<evidence type="ECO:0000256" key="7">
    <source>
        <dbReference type="ARBA" id="ARBA00023239"/>
    </source>
</evidence>
<feature type="region of interest" description="Disordered" evidence="10">
    <location>
        <begin position="365"/>
        <end position="397"/>
    </location>
</feature>
<sequence length="694" mass="72682">MCPSPQTVLPCPVFEGSEKRISVSFVSRDGGELGAGLRALTRAELDRLMEAAACLIVSARHHASHDAYVLSESSCFVYPDRIVMKTCGTTRLLGCVPLMLQMAAGLGLEPAAVKYSRASFLFPESQPEEHASFEAETALLRAAFASLPLASAYVLGDALSEGLQWHYAARAPLHTLEVCMTGLGAAQAARFFRDERFVSSRAVTVATGIQGLLPAAQIDDYVFEPCGYSMNAVDGEAFATIHVTPEDGFSYASFELCGEAGEAVDVPALVARVCDVFAPAHVAVAVSVDGAPEAAHLELAGSTWAARRSLPGGYQCHAGSFQELRAGGHVAFFSLVAAAPKGKEEDGVALPEALEKKCVPVEDADEAPAVPEPAAPKPVATARSTAPSSEEGGSPRAVLSSAAAGLLDCSVCTDLDSLGGGAAEDLLLSGLVLEGGPAPGTVEGRHAAALIRRNALEDTFYVIDLGAVARLAARWRAALPRVRPHYAVKALPDAGVLATLAALGAGFDCASEAEARAVRALGVPAERILLANACKRPGDLRAGRELGVPLTTFDGEVELEKLARAWPEARLLLRIRADAPDARCPLGNKFGAEEWDSLSPDGLYGSLNCILYDHASPVPRLLGGRPGPVAPTTVFGPTCDGLDTLVRDHPLPADAAVGDWLVWHDMGAYTLCGASNFNGMDAVNVPRFYVWSGP</sequence>
<dbReference type="PANTHER" id="PTHR11570:SF0">
    <property type="entry name" value="S-ADENOSYLMETHIONINE DECARBOXYLASE PROENZYME"/>
    <property type="match status" value="1"/>
</dbReference>
<dbReference type="Gene3D" id="3.20.20.10">
    <property type="entry name" value="Alanine racemase"/>
    <property type="match status" value="1"/>
</dbReference>
<dbReference type="AlphaFoldDB" id="A0AAD9ING6"/>
<dbReference type="Gene3D" id="3.30.360.50">
    <property type="entry name" value="S-adenosylmethionine decarboxylase"/>
    <property type="match status" value="1"/>
</dbReference>
<evidence type="ECO:0000256" key="2">
    <source>
        <dbReference type="ARBA" id="ARBA00004911"/>
    </source>
</evidence>
<keyword evidence="7" id="KW-0456">Lyase</keyword>
<dbReference type="Pfam" id="PF02784">
    <property type="entry name" value="Orn_Arg_deC_N"/>
    <property type="match status" value="1"/>
</dbReference>
<organism evidence="13 14">
    <name type="scientific">Prototheca wickerhamii</name>
    <dbReference type="NCBI Taxonomy" id="3111"/>
    <lineage>
        <taxon>Eukaryota</taxon>
        <taxon>Viridiplantae</taxon>
        <taxon>Chlorophyta</taxon>
        <taxon>core chlorophytes</taxon>
        <taxon>Trebouxiophyceae</taxon>
        <taxon>Chlorellales</taxon>
        <taxon>Chlorellaceae</taxon>
        <taxon>Prototheca</taxon>
    </lineage>
</organism>
<keyword evidence="4" id="KW-0663">Pyridoxal phosphate</keyword>
<proteinExistence type="inferred from homology"/>
<dbReference type="SUPFAM" id="SSF50621">
    <property type="entry name" value="Alanine racemase C-terminal domain-like"/>
    <property type="match status" value="1"/>
</dbReference>
<dbReference type="InterPro" id="IPR002433">
    <property type="entry name" value="Orn_de-COase"/>
</dbReference>
<dbReference type="GO" id="GO:0005829">
    <property type="term" value="C:cytosol"/>
    <property type="evidence" value="ECO:0007669"/>
    <property type="project" value="TreeGrafter"/>
</dbReference>
<evidence type="ECO:0008006" key="15">
    <source>
        <dbReference type="Google" id="ProtNLM"/>
    </source>
</evidence>
<dbReference type="SUPFAM" id="SSF51419">
    <property type="entry name" value="PLP-binding barrel"/>
    <property type="match status" value="1"/>
</dbReference>
<dbReference type="Gene3D" id="3.60.90.10">
    <property type="entry name" value="S-adenosylmethionine decarboxylase"/>
    <property type="match status" value="1"/>
</dbReference>
<protein>
    <recommendedName>
        <fullName evidence="15">Adenosylmethionine decarboxylase</fullName>
    </recommendedName>
</protein>
<feature type="domain" description="Orn/DAP/Arg decarboxylase 2 N-terminal" evidence="12">
    <location>
        <begin position="466"/>
        <end position="593"/>
    </location>
</feature>
<feature type="domain" description="Orn/DAP/Arg decarboxylase 2 C-terminal" evidence="11">
    <location>
        <begin position="601"/>
        <end position="667"/>
    </location>
</feature>
<comment type="similarity">
    <text evidence="9">Belongs to the Orn/Lys/Arg decarboxylase class-II family.</text>
</comment>
<dbReference type="InterPro" id="IPR048283">
    <property type="entry name" value="AdoMetDC-like"/>
</dbReference>
<dbReference type="PROSITE" id="PS00878">
    <property type="entry name" value="ODR_DC_2_1"/>
    <property type="match status" value="1"/>
</dbReference>
<evidence type="ECO:0000313" key="14">
    <source>
        <dbReference type="Proteomes" id="UP001255856"/>
    </source>
</evidence>
<dbReference type="InterPro" id="IPR022653">
    <property type="entry name" value="De-COase2_pyr-phos_BS"/>
</dbReference>
<dbReference type="PRINTS" id="PR01179">
    <property type="entry name" value="ODADCRBXLASE"/>
</dbReference>
<evidence type="ECO:0000313" key="13">
    <source>
        <dbReference type="EMBL" id="KAK2080770.1"/>
    </source>
</evidence>
<evidence type="ECO:0000256" key="9">
    <source>
        <dbReference type="RuleBase" id="RU003737"/>
    </source>
</evidence>
<evidence type="ECO:0000256" key="8">
    <source>
        <dbReference type="ARBA" id="ARBA00048112"/>
    </source>
</evidence>
<comment type="catalytic activity">
    <reaction evidence="8">
        <text>S-adenosyl-L-methionine + H(+) = S-adenosyl 3-(methylsulfanyl)propylamine + CO2</text>
        <dbReference type="Rhea" id="RHEA:15981"/>
        <dbReference type="ChEBI" id="CHEBI:15378"/>
        <dbReference type="ChEBI" id="CHEBI:16526"/>
        <dbReference type="ChEBI" id="CHEBI:57443"/>
        <dbReference type="ChEBI" id="CHEBI:59789"/>
        <dbReference type="EC" id="4.1.1.50"/>
    </reaction>
</comment>
<dbReference type="InterPro" id="IPR001985">
    <property type="entry name" value="S-AdoMet_decarboxylase_euk"/>
</dbReference>
<dbReference type="Pfam" id="PF00278">
    <property type="entry name" value="Orn_DAP_Arg_deC"/>
    <property type="match status" value="1"/>
</dbReference>
<name>A0AAD9ING6_PROWI</name>
<dbReference type="PANTHER" id="PTHR11570">
    <property type="entry name" value="S-ADENOSYLMETHIONINE DECARBOXYLASE"/>
    <property type="match status" value="1"/>
</dbReference>
<dbReference type="Proteomes" id="UP001255856">
    <property type="component" value="Unassembled WGS sequence"/>
</dbReference>
<dbReference type="PRINTS" id="PR01182">
    <property type="entry name" value="ORNDCRBXLASE"/>
</dbReference>
<evidence type="ECO:0000256" key="3">
    <source>
        <dbReference type="ARBA" id="ARBA00008466"/>
    </source>
</evidence>
<evidence type="ECO:0000259" key="12">
    <source>
        <dbReference type="Pfam" id="PF02784"/>
    </source>
</evidence>
<evidence type="ECO:0000256" key="5">
    <source>
        <dbReference type="ARBA" id="ARBA00023066"/>
    </source>
</evidence>
<dbReference type="NCBIfam" id="TIGR00535">
    <property type="entry name" value="SAM_DCase"/>
    <property type="match status" value="1"/>
</dbReference>
<dbReference type="SUPFAM" id="SSF56276">
    <property type="entry name" value="S-adenosylmethionine decarboxylase"/>
    <property type="match status" value="1"/>
</dbReference>
<keyword evidence="14" id="KW-1185">Reference proteome</keyword>
<dbReference type="GO" id="GO:0006597">
    <property type="term" value="P:spermine biosynthetic process"/>
    <property type="evidence" value="ECO:0007669"/>
    <property type="project" value="InterPro"/>
</dbReference>
<dbReference type="InterPro" id="IPR000183">
    <property type="entry name" value="Orn/DAP/Arg_de-COase"/>
</dbReference>
<dbReference type="InterPro" id="IPR009006">
    <property type="entry name" value="Ala_racemase/Decarboxylase_C"/>
</dbReference>
<dbReference type="GO" id="GO:0008295">
    <property type="term" value="P:spermidine biosynthetic process"/>
    <property type="evidence" value="ECO:0007669"/>
    <property type="project" value="UniProtKB-KW"/>
</dbReference>
<dbReference type="Pfam" id="PF01536">
    <property type="entry name" value="SAM_decarbox"/>
    <property type="match status" value="1"/>
</dbReference>